<protein>
    <recommendedName>
        <fullName evidence="4">Flagellin</fullName>
    </recommendedName>
</protein>
<keyword evidence="1" id="KW-0472">Membrane</keyword>
<organism evidence="2 3">
    <name type="scientific">Methanofollis liminatans DSM 4140</name>
    <dbReference type="NCBI Taxonomy" id="28892"/>
    <lineage>
        <taxon>Archaea</taxon>
        <taxon>Methanobacteriati</taxon>
        <taxon>Methanobacteriota</taxon>
        <taxon>Stenosarchaea group</taxon>
        <taxon>Methanomicrobia</taxon>
        <taxon>Methanomicrobiales</taxon>
        <taxon>Methanomicrobiaceae</taxon>
        <taxon>Methanofollis</taxon>
    </lineage>
</organism>
<keyword evidence="1" id="KW-1133">Transmembrane helix</keyword>
<dbReference type="OrthoDB" id="117704at2157"/>
<evidence type="ECO:0000313" key="2">
    <source>
        <dbReference type="EMBL" id="EJG06285.1"/>
    </source>
</evidence>
<sequence>MEKLDDEGQWIVMMGFIVAVSIFFLALVINQATLVGQTTAEGVLEFPKSEIRDLQSEVFTLIDTGDVYDGAINASLHQDILVLEETRKNTIVNYSVNKITTSGTGIKYNLTKLHFNNGVTEYDATIHY</sequence>
<accession>J1L0X8</accession>
<feature type="transmembrane region" description="Helical" evidence="1">
    <location>
        <begin position="12"/>
        <end position="29"/>
    </location>
</feature>
<dbReference type="STRING" id="28892.Metli_0313"/>
<evidence type="ECO:0000256" key="1">
    <source>
        <dbReference type="SAM" id="Phobius"/>
    </source>
</evidence>
<keyword evidence="3" id="KW-1185">Reference proteome</keyword>
<dbReference type="HOGENOM" id="CLU_1954650_0_0_2"/>
<evidence type="ECO:0000313" key="3">
    <source>
        <dbReference type="Proteomes" id="UP000005095"/>
    </source>
</evidence>
<dbReference type="AlphaFoldDB" id="J1L0X8"/>
<keyword evidence="1" id="KW-0812">Transmembrane</keyword>
<dbReference type="Proteomes" id="UP000005095">
    <property type="component" value="Chromosome"/>
</dbReference>
<dbReference type="EMBL" id="CM001555">
    <property type="protein sequence ID" value="EJG06285.1"/>
    <property type="molecule type" value="Genomic_DNA"/>
</dbReference>
<proteinExistence type="predicted"/>
<reference evidence="2 3" key="1">
    <citation type="submission" date="2011-08" db="EMBL/GenBank/DDBJ databases">
        <title>The complete genome of Methanofollis liminatans DSM 4140.</title>
        <authorList>
            <consortium name="US DOE Joint Genome Institute (JGI-PGF)"/>
            <person name="Lucas S."/>
            <person name="Han J."/>
            <person name="Lapidus A."/>
            <person name="Bruce D."/>
            <person name="Goodwin L."/>
            <person name="Pitluck S."/>
            <person name="Peters L."/>
            <person name="Kyrpides N."/>
            <person name="Mavromatis K."/>
            <person name="Ivanova N."/>
            <person name="Mikhailova N."/>
            <person name="Lu M."/>
            <person name="Detter J.C."/>
            <person name="Tapia R."/>
            <person name="Han C."/>
            <person name="Land M."/>
            <person name="Hauser L."/>
            <person name="Markowitz V."/>
            <person name="Cheng J.-F."/>
            <person name="Hugenholtz P."/>
            <person name="Woyke T."/>
            <person name="Wu D."/>
            <person name="Spring S."/>
            <person name="Schuler E."/>
            <person name="Brambilla E."/>
            <person name="Klenk H.-P."/>
            <person name="Eisen J.A."/>
        </authorList>
    </citation>
    <scope>NUCLEOTIDE SEQUENCE [LARGE SCALE GENOMIC DNA]</scope>
    <source>
        <strain evidence="2 3">DSM 4140</strain>
    </source>
</reference>
<evidence type="ECO:0008006" key="4">
    <source>
        <dbReference type="Google" id="ProtNLM"/>
    </source>
</evidence>
<dbReference type="RefSeq" id="WP_004037413.1">
    <property type="nucleotide sequence ID" value="NZ_CM001555.1"/>
</dbReference>
<name>J1L0X8_9EURY</name>
<gene>
    <name evidence="2" type="ORF">Metli_0313</name>
</gene>